<dbReference type="PANTHER" id="PTHR48079:SF6">
    <property type="entry name" value="NAD(P)-BINDING DOMAIN-CONTAINING PROTEIN-RELATED"/>
    <property type="match status" value="1"/>
</dbReference>
<dbReference type="Pfam" id="PF01370">
    <property type="entry name" value="Epimerase"/>
    <property type="match status" value="1"/>
</dbReference>
<dbReference type="InterPro" id="IPR051783">
    <property type="entry name" value="NAD(P)-dependent_oxidoreduct"/>
</dbReference>
<dbReference type="Gene3D" id="3.40.50.720">
    <property type="entry name" value="NAD(P)-binding Rossmann-like Domain"/>
    <property type="match status" value="1"/>
</dbReference>
<dbReference type="SUPFAM" id="SSF51735">
    <property type="entry name" value="NAD(P)-binding Rossmann-fold domains"/>
    <property type="match status" value="1"/>
</dbReference>
<keyword evidence="4" id="KW-1185">Reference proteome</keyword>
<evidence type="ECO:0000259" key="2">
    <source>
        <dbReference type="Pfam" id="PF01370"/>
    </source>
</evidence>
<evidence type="ECO:0000313" key="3">
    <source>
        <dbReference type="EMBL" id="GGO90540.1"/>
    </source>
</evidence>
<reference evidence="4" key="1">
    <citation type="journal article" date="2019" name="Int. J. Syst. Evol. Microbiol.">
        <title>The Global Catalogue of Microorganisms (GCM) 10K type strain sequencing project: providing services to taxonomists for standard genome sequencing and annotation.</title>
        <authorList>
            <consortium name="The Broad Institute Genomics Platform"/>
            <consortium name="The Broad Institute Genome Sequencing Center for Infectious Disease"/>
            <person name="Wu L."/>
            <person name="Ma J."/>
        </authorList>
    </citation>
    <scope>NUCLEOTIDE SEQUENCE [LARGE SCALE GENOMIC DNA]</scope>
    <source>
        <strain evidence="4">CGMCC 4.7371</strain>
    </source>
</reference>
<accession>A0ABQ2NC03</accession>
<dbReference type="RefSeq" id="WP_188784120.1">
    <property type="nucleotide sequence ID" value="NZ_BMNI01000005.1"/>
</dbReference>
<comment type="caution">
    <text evidence="3">The sequence shown here is derived from an EMBL/GenBank/DDBJ whole genome shotgun (WGS) entry which is preliminary data.</text>
</comment>
<proteinExistence type="predicted"/>
<dbReference type="EMBL" id="BMNI01000005">
    <property type="protein sequence ID" value="GGO90540.1"/>
    <property type="molecule type" value="Genomic_DNA"/>
</dbReference>
<dbReference type="PANTHER" id="PTHR48079">
    <property type="entry name" value="PROTEIN YEEZ"/>
    <property type="match status" value="1"/>
</dbReference>
<sequence>MSVLIAGCGDLGTEAGLRFVAAGHHVTGWRRSPEKLPAALEGVAADLRTKAPRVPSDVDTLVVALAADGHSEEAYRAAYLDGTERVLDALDRDGVTPRRALFVSSTAVYGSFSGDCDEDSPTEPTAFNGTVMLEAERLFLDRLAATPTRASVLRLGGIYGPGRTRLLDLVRSGTAAIPTPDRRTARIHRDDAAAAIVHLATMGPAPDETYLVVDDAPAPYGEVVRRLAAAMGAPEPQQAEKPSSRGADRACSNARLRATGWAPAFPTYAEGYRAILAGQGTRHP</sequence>
<name>A0ABQ2NC03_9ACTN</name>
<evidence type="ECO:0000313" key="4">
    <source>
        <dbReference type="Proteomes" id="UP000655410"/>
    </source>
</evidence>
<gene>
    <name evidence="3" type="ORF">GCM10011584_22570</name>
</gene>
<dbReference type="InterPro" id="IPR001509">
    <property type="entry name" value="Epimerase_deHydtase"/>
</dbReference>
<protein>
    <submittedName>
        <fullName evidence="3">NAD(P)-dependent oxidoreductase</fullName>
    </submittedName>
</protein>
<evidence type="ECO:0000256" key="1">
    <source>
        <dbReference type="SAM" id="MobiDB-lite"/>
    </source>
</evidence>
<feature type="region of interest" description="Disordered" evidence="1">
    <location>
        <begin position="232"/>
        <end position="251"/>
    </location>
</feature>
<feature type="domain" description="NAD-dependent epimerase/dehydratase" evidence="2">
    <location>
        <begin position="9"/>
        <end position="202"/>
    </location>
</feature>
<dbReference type="InterPro" id="IPR036291">
    <property type="entry name" value="NAD(P)-bd_dom_sf"/>
</dbReference>
<organism evidence="3 4">
    <name type="scientific">Nocardioides phosphati</name>
    <dbReference type="NCBI Taxonomy" id="1867775"/>
    <lineage>
        <taxon>Bacteria</taxon>
        <taxon>Bacillati</taxon>
        <taxon>Actinomycetota</taxon>
        <taxon>Actinomycetes</taxon>
        <taxon>Propionibacteriales</taxon>
        <taxon>Nocardioidaceae</taxon>
        <taxon>Nocardioides</taxon>
    </lineage>
</organism>
<dbReference type="Proteomes" id="UP000655410">
    <property type="component" value="Unassembled WGS sequence"/>
</dbReference>